<name>A0A6J6HDX4_9ZZZZ</name>
<evidence type="ECO:0000256" key="15">
    <source>
        <dbReference type="ARBA" id="ARBA00023268"/>
    </source>
</evidence>
<organism evidence="17">
    <name type="scientific">freshwater metagenome</name>
    <dbReference type="NCBI Taxonomy" id="449393"/>
    <lineage>
        <taxon>unclassified sequences</taxon>
        <taxon>metagenomes</taxon>
        <taxon>ecological metagenomes</taxon>
    </lineage>
</organism>
<dbReference type="GO" id="GO:0006747">
    <property type="term" value="P:FAD biosynthetic process"/>
    <property type="evidence" value="ECO:0007669"/>
    <property type="project" value="UniProtKB-UniPathway"/>
</dbReference>
<evidence type="ECO:0000256" key="14">
    <source>
        <dbReference type="ARBA" id="ARBA00022840"/>
    </source>
</evidence>
<keyword evidence="14" id="KW-0067">ATP-binding</keyword>
<reference evidence="17" key="1">
    <citation type="submission" date="2020-05" db="EMBL/GenBank/DDBJ databases">
        <authorList>
            <person name="Chiriac C."/>
            <person name="Salcher M."/>
            <person name="Ghai R."/>
            <person name="Kavagutti S V."/>
        </authorList>
    </citation>
    <scope>NUCLEOTIDE SEQUENCE</scope>
</reference>
<dbReference type="SUPFAM" id="SSF52374">
    <property type="entry name" value="Nucleotidylyl transferase"/>
    <property type="match status" value="1"/>
</dbReference>
<dbReference type="GO" id="GO:0005524">
    <property type="term" value="F:ATP binding"/>
    <property type="evidence" value="ECO:0007669"/>
    <property type="project" value="UniProtKB-KW"/>
</dbReference>
<evidence type="ECO:0000256" key="13">
    <source>
        <dbReference type="ARBA" id="ARBA00022827"/>
    </source>
</evidence>
<dbReference type="GO" id="GO:0003919">
    <property type="term" value="F:FMN adenylyltransferase activity"/>
    <property type="evidence" value="ECO:0007669"/>
    <property type="project" value="UniProtKB-EC"/>
</dbReference>
<dbReference type="InterPro" id="IPR023468">
    <property type="entry name" value="Riboflavin_kinase"/>
</dbReference>
<dbReference type="PANTHER" id="PTHR22749:SF6">
    <property type="entry name" value="RIBOFLAVIN KINASE"/>
    <property type="match status" value="1"/>
</dbReference>
<dbReference type="InterPro" id="IPR023465">
    <property type="entry name" value="Riboflavin_kinase_dom_sf"/>
</dbReference>
<dbReference type="UniPathway" id="UPA00277">
    <property type="reaction ID" value="UER00407"/>
</dbReference>
<proteinExistence type="inferred from homology"/>
<comment type="pathway">
    <text evidence="1">Cofactor biosynthesis; FAD biosynthesis; FAD from FMN: step 1/1.</text>
</comment>
<dbReference type="CDD" id="cd02064">
    <property type="entry name" value="FAD_synthetase_N"/>
    <property type="match status" value="1"/>
</dbReference>
<dbReference type="InterPro" id="IPR004821">
    <property type="entry name" value="Cyt_trans-like"/>
</dbReference>
<dbReference type="InterPro" id="IPR015865">
    <property type="entry name" value="Riboflavin_kinase_bac/euk"/>
</dbReference>
<keyword evidence="8" id="KW-0288">FMN</keyword>
<dbReference type="FunFam" id="3.40.50.620:FF:000021">
    <property type="entry name" value="Riboflavin biosynthesis protein"/>
    <property type="match status" value="1"/>
</dbReference>
<dbReference type="SUPFAM" id="SSF82114">
    <property type="entry name" value="Riboflavin kinase-like"/>
    <property type="match status" value="1"/>
</dbReference>
<dbReference type="SMART" id="SM00904">
    <property type="entry name" value="Flavokinase"/>
    <property type="match status" value="1"/>
</dbReference>
<evidence type="ECO:0000256" key="9">
    <source>
        <dbReference type="ARBA" id="ARBA00022679"/>
    </source>
</evidence>
<gene>
    <name evidence="17" type="ORF">UFOPK1811_01313</name>
</gene>
<dbReference type="Pfam" id="PF06574">
    <property type="entry name" value="FAD_syn"/>
    <property type="match status" value="1"/>
</dbReference>
<feature type="domain" description="Riboflavin kinase" evidence="16">
    <location>
        <begin position="177"/>
        <end position="303"/>
    </location>
</feature>
<protein>
    <recommendedName>
        <fullName evidence="6">Bifunctional riboflavin kinase/FMN adenylyltransferase</fullName>
        <ecNumber evidence="4">2.7.1.26</ecNumber>
        <ecNumber evidence="5">2.7.7.2</ecNumber>
    </recommendedName>
</protein>
<evidence type="ECO:0000256" key="11">
    <source>
        <dbReference type="ARBA" id="ARBA00022741"/>
    </source>
</evidence>
<keyword evidence="13" id="KW-0274">FAD</keyword>
<comment type="similarity">
    <text evidence="3">Belongs to the RibF family.</text>
</comment>
<dbReference type="EC" id="2.7.1.26" evidence="4"/>
<sequence length="306" mass="32892">MSASMKIYGEIGATNVVAIGIFDGVHLGHQQIIASAVKAKTDSNSPKLLALTFDPHPTAILAPEKEPPRLTTLEDRVQLLQAAGADAVAVIKFDREFANLTPAEFIENILVDKLSASEVVVGENFTFGNKAAGTSKDLAAVLPTHVVSLVESGGEVISSTRIRNLLIAGDVTQVEILLGRRFTLSGEVIHGEARGRTIGYPTANLKAAPKICIPADGVYAGWLSIPGDRWPAAISIGTNPTFPGERGRQVEAYVLDRDDLELYGEIATYEFGLRLRETIAFNGLDPLLIQMAQDCDQARNFTALER</sequence>
<dbReference type="AlphaFoldDB" id="A0A6J6HDX4"/>
<dbReference type="EC" id="2.7.7.2" evidence="5"/>
<evidence type="ECO:0000256" key="10">
    <source>
        <dbReference type="ARBA" id="ARBA00022695"/>
    </source>
</evidence>
<dbReference type="InterPro" id="IPR015864">
    <property type="entry name" value="FAD_synthase"/>
</dbReference>
<dbReference type="GO" id="GO:0009231">
    <property type="term" value="P:riboflavin biosynthetic process"/>
    <property type="evidence" value="ECO:0007669"/>
    <property type="project" value="InterPro"/>
</dbReference>
<evidence type="ECO:0000256" key="2">
    <source>
        <dbReference type="ARBA" id="ARBA00005201"/>
    </source>
</evidence>
<dbReference type="NCBIfam" id="TIGR00125">
    <property type="entry name" value="cyt_tran_rel"/>
    <property type="match status" value="1"/>
</dbReference>
<dbReference type="NCBIfam" id="TIGR00083">
    <property type="entry name" value="ribF"/>
    <property type="match status" value="1"/>
</dbReference>
<evidence type="ECO:0000256" key="8">
    <source>
        <dbReference type="ARBA" id="ARBA00022643"/>
    </source>
</evidence>
<accession>A0A6J6HDX4</accession>
<evidence type="ECO:0000256" key="1">
    <source>
        <dbReference type="ARBA" id="ARBA00004726"/>
    </source>
</evidence>
<comment type="pathway">
    <text evidence="2">Cofactor biosynthesis; FMN biosynthesis; FMN from riboflavin (ATP route): step 1/1.</text>
</comment>
<evidence type="ECO:0000256" key="4">
    <source>
        <dbReference type="ARBA" id="ARBA00012105"/>
    </source>
</evidence>
<dbReference type="Pfam" id="PF01687">
    <property type="entry name" value="Flavokinase"/>
    <property type="match status" value="1"/>
</dbReference>
<keyword evidence="11" id="KW-0547">Nucleotide-binding</keyword>
<keyword evidence="12" id="KW-0418">Kinase</keyword>
<keyword evidence="7" id="KW-0285">Flavoprotein</keyword>
<dbReference type="NCBIfam" id="NF004160">
    <property type="entry name" value="PRK05627.1-3"/>
    <property type="match status" value="1"/>
</dbReference>
<evidence type="ECO:0000256" key="12">
    <source>
        <dbReference type="ARBA" id="ARBA00022777"/>
    </source>
</evidence>
<evidence type="ECO:0000259" key="16">
    <source>
        <dbReference type="SMART" id="SM00904"/>
    </source>
</evidence>
<evidence type="ECO:0000313" key="17">
    <source>
        <dbReference type="EMBL" id="CAB4609344.1"/>
    </source>
</evidence>
<dbReference type="GO" id="GO:0009398">
    <property type="term" value="P:FMN biosynthetic process"/>
    <property type="evidence" value="ECO:0007669"/>
    <property type="project" value="UniProtKB-UniPathway"/>
</dbReference>
<keyword evidence="15" id="KW-0511">Multifunctional enzyme</keyword>
<dbReference type="Gene3D" id="3.40.50.620">
    <property type="entry name" value="HUPs"/>
    <property type="match status" value="1"/>
</dbReference>
<dbReference type="PIRSF" id="PIRSF004491">
    <property type="entry name" value="FAD_Synth"/>
    <property type="match status" value="1"/>
</dbReference>
<evidence type="ECO:0000256" key="3">
    <source>
        <dbReference type="ARBA" id="ARBA00010214"/>
    </source>
</evidence>
<dbReference type="Gene3D" id="2.40.30.30">
    <property type="entry name" value="Riboflavin kinase-like"/>
    <property type="match status" value="1"/>
</dbReference>
<evidence type="ECO:0000256" key="5">
    <source>
        <dbReference type="ARBA" id="ARBA00012393"/>
    </source>
</evidence>
<dbReference type="GO" id="GO:0008531">
    <property type="term" value="F:riboflavin kinase activity"/>
    <property type="evidence" value="ECO:0007669"/>
    <property type="project" value="UniProtKB-EC"/>
</dbReference>
<evidence type="ECO:0000256" key="7">
    <source>
        <dbReference type="ARBA" id="ARBA00022630"/>
    </source>
</evidence>
<dbReference type="InterPro" id="IPR014729">
    <property type="entry name" value="Rossmann-like_a/b/a_fold"/>
</dbReference>
<keyword evidence="10" id="KW-0548">Nucleotidyltransferase</keyword>
<evidence type="ECO:0000256" key="6">
    <source>
        <dbReference type="ARBA" id="ARBA00018483"/>
    </source>
</evidence>
<keyword evidence="9" id="KW-0808">Transferase</keyword>
<dbReference type="PANTHER" id="PTHR22749">
    <property type="entry name" value="RIBOFLAVIN KINASE/FMN ADENYLYLTRANSFERASE"/>
    <property type="match status" value="1"/>
</dbReference>
<dbReference type="InterPro" id="IPR002606">
    <property type="entry name" value="Riboflavin_kinase_bac"/>
</dbReference>
<dbReference type="UniPathway" id="UPA00276">
    <property type="reaction ID" value="UER00406"/>
</dbReference>
<dbReference type="EMBL" id="CAEZUJ010000091">
    <property type="protein sequence ID" value="CAB4609344.1"/>
    <property type="molecule type" value="Genomic_DNA"/>
</dbReference>